<evidence type="ECO:0000313" key="8">
    <source>
        <dbReference type="EMBL" id="TDO24222.1"/>
    </source>
</evidence>
<keyword evidence="5" id="KW-0998">Cell outer membrane</keyword>
<sequence length="548" mass="61527">MKKLNLYILWAGLAVLACSSCKKQLEEYNPGGLTAEAVFTTPAGFETLVNAAYEYQRWWYGKEDGYSLSEMGTDIWTAGSGDVYPELNRYINLTGNSVALTTEWQQLYAAVNLCNTGINRISGAGYPAATATTREAELRFLRAFYYWHIVETWGDVHFTLQETNGIVTTANKTPVATFYDQIIKDLIFASANLPATTTDYGRVTKPAARAFLSRIYLTRGMNKEAIDMANDVIKNYGLSLQANYADLWKMSNLQNKEVVYAVNYSANLSLNDLKDPILFPNGHGRGGNNGHMLFVMKYDDQPGLTRDIPYGRPFVRYAPTLFLLNLFNETNDARYDGSFQTVWYANSPTRPAGMNLGDTAVFVSKNVVPLADQAKKVYRTYDRNKTYKADGSYLDNNHYVTLSKFADPTRPSSNEVQSARDVFVIRLAEMYMNAAEAEFKLGKLDSAAYYVNIVRTRAAKAGKVAAMQVTQGQINLDFILDERAREFAGEQIRWFDLKRTGKLVDRVKADNPDAAANIQAFHLLRPIPQSQLDAVTNRADFKQNPGYQ</sequence>
<dbReference type="AlphaFoldDB" id="A0A4R6IPK2"/>
<keyword evidence="4" id="KW-0472">Membrane</keyword>
<organism evidence="8 9">
    <name type="scientific">Pedobacter duraquae</name>
    <dbReference type="NCBI Taxonomy" id="425511"/>
    <lineage>
        <taxon>Bacteria</taxon>
        <taxon>Pseudomonadati</taxon>
        <taxon>Bacteroidota</taxon>
        <taxon>Sphingobacteriia</taxon>
        <taxon>Sphingobacteriales</taxon>
        <taxon>Sphingobacteriaceae</taxon>
        <taxon>Pedobacter</taxon>
    </lineage>
</organism>
<dbReference type="GO" id="GO:0009279">
    <property type="term" value="C:cell outer membrane"/>
    <property type="evidence" value="ECO:0007669"/>
    <property type="project" value="UniProtKB-SubCell"/>
</dbReference>
<dbReference type="InterPro" id="IPR011990">
    <property type="entry name" value="TPR-like_helical_dom_sf"/>
</dbReference>
<gene>
    <name evidence="8" type="ORF">CLV32_0511</name>
</gene>
<accession>A0A4R6IPK2</accession>
<dbReference type="Gene3D" id="1.25.40.390">
    <property type="match status" value="1"/>
</dbReference>
<evidence type="ECO:0000313" key="9">
    <source>
        <dbReference type="Proteomes" id="UP000295499"/>
    </source>
</evidence>
<evidence type="ECO:0000256" key="5">
    <source>
        <dbReference type="ARBA" id="ARBA00023237"/>
    </source>
</evidence>
<dbReference type="OrthoDB" id="5694214at2"/>
<dbReference type="Proteomes" id="UP000295499">
    <property type="component" value="Unassembled WGS sequence"/>
</dbReference>
<reference evidence="8 9" key="1">
    <citation type="submission" date="2019-03" db="EMBL/GenBank/DDBJ databases">
        <title>Genomic Encyclopedia of Archaeal and Bacterial Type Strains, Phase II (KMG-II): from individual species to whole genera.</title>
        <authorList>
            <person name="Goeker M."/>
        </authorList>
    </citation>
    <scope>NUCLEOTIDE SEQUENCE [LARGE SCALE GENOMIC DNA]</scope>
    <source>
        <strain evidence="8 9">DSM 19034</strain>
    </source>
</reference>
<evidence type="ECO:0000259" key="6">
    <source>
        <dbReference type="Pfam" id="PF07980"/>
    </source>
</evidence>
<evidence type="ECO:0000259" key="7">
    <source>
        <dbReference type="Pfam" id="PF14322"/>
    </source>
</evidence>
<dbReference type="EMBL" id="SNWM01000001">
    <property type="protein sequence ID" value="TDO24222.1"/>
    <property type="molecule type" value="Genomic_DNA"/>
</dbReference>
<proteinExistence type="inferred from homology"/>
<comment type="similarity">
    <text evidence="2">Belongs to the SusD family.</text>
</comment>
<feature type="domain" description="RagB/SusD" evidence="6">
    <location>
        <begin position="327"/>
        <end position="547"/>
    </location>
</feature>
<comment type="caution">
    <text evidence="8">The sequence shown here is derived from an EMBL/GenBank/DDBJ whole genome shotgun (WGS) entry which is preliminary data.</text>
</comment>
<name>A0A4R6IPK2_9SPHI</name>
<evidence type="ECO:0000256" key="4">
    <source>
        <dbReference type="ARBA" id="ARBA00023136"/>
    </source>
</evidence>
<comment type="subcellular location">
    <subcellularLocation>
        <location evidence="1">Cell outer membrane</location>
    </subcellularLocation>
</comment>
<dbReference type="InterPro" id="IPR033985">
    <property type="entry name" value="SusD-like_N"/>
</dbReference>
<dbReference type="InterPro" id="IPR012944">
    <property type="entry name" value="SusD_RagB_dom"/>
</dbReference>
<protein>
    <submittedName>
        <fullName evidence="8">Putative outer membrane starch-binding protein</fullName>
    </submittedName>
</protein>
<keyword evidence="9" id="KW-1185">Reference proteome</keyword>
<dbReference type="RefSeq" id="WP_133552030.1">
    <property type="nucleotide sequence ID" value="NZ_SNWM01000001.1"/>
</dbReference>
<dbReference type="Pfam" id="PF07980">
    <property type="entry name" value="SusD_RagB"/>
    <property type="match status" value="1"/>
</dbReference>
<keyword evidence="3" id="KW-0732">Signal</keyword>
<dbReference type="SUPFAM" id="SSF48452">
    <property type="entry name" value="TPR-like"/>
    <property type="match status" value="1"/>
</dbReference>
<evidence type="ECO:0000256" key="3">
    <source>
        <dbReference type="ARBA" id="ARBA00022729"/>
    </source>
</evidence>
<feature type="domain" description="SusD-like N-terminal" evidence="7">
    <location>
        <begin position="97"/>
        <end position="217"/>
    </location>
</feature>
<dbReference type="PROSITE" id="PS51257">
    <property type="entry name" value="PROKAR_LIPOPROTEIN"/>
    <property type="match status" value="1"/>
</dbReference>
<dbReference type="Pfam" id="PF14322">
    <property type="entry name" value="SusD-like_3"/>
    <property type="match status" value="1"/>
</dbReference>
<evidence type="ECO:0000256" key="2">
    <source>
        <dbReference type="ARBA" id="ARBA00006275"/>
    </source>
</evidence>
<evidence type="ECO:0000256" key="1">
    <source>
        <dbReference type="ARBA" id="ARBA00004442"/>
    </source>
</evidence>